<evidence type="ECO:0000256" key="1">
    <source>
        <dbReference type="SAM" id="MobiDB-lite"/>
    </source>
</evidence>
<feature type="compositionally biased region" description="Basic and acidic residues" evidence="1">
    <location>
        <begin position="144"/>
        <end position="165"/>
    </location>
</feature>
<comment type="caution">
    <text evidence="3">The sequence shown here is derived from an EMBL/GenBank/DDBJ whole genome shotgun (WGS) entry which is preliminary data.</text>
</comment>
<evidence type="ECO:0000256" key="2">
    <source>
        <dbReference type="SAM" id="SignalP"/>
    </source>
</evidence>
<feature type="chain" id="PRO_5016337837" description="Carbohydrate-binding domain-containing protein" evidence="2">
    <location>
        <begin position="30"/>
        <end position="731"/>
    </location>
</feature>
<accession>A0A329U2A6</accession>
<dbReference type="AlphaFoldDB" id="A0A329U2A6"/>
<dbReference type="RefSeq" id="WP_158400399.1">
    <property type="nucleotide sequence ID" value="NZ_PRLB01000002.1"/>
</dbReference>
<dbReference type="OrthoDB" id="1997971at2"/>
<feature type="signal peptide" evidence="2">
    <location>
        <begin position="1"/>
        <end position="29"/>
    </location>
</feature>
<evidence type="ECO:0008006" key="5">
    <source>
        <dbReference type="Google" id="ProtNLM"/>
    </source>
</evidence>
<sequence length="731" mass="74430">MRRKRILRRIAASAVALSMMAALSAPAFAATFNISNGGLVIEANHDGSVTVWQDGCSGSSGSMTTVDSGEEIEITGSINMADSKYAPTSESLASNSEIYYPTTEKEAEEPDTEEQQTQKEAEKSDAEEPKTQEKAEEPAAEEQQTQKKAEESDTEEQKTQKKADEPDTEEQQLQKKAEDKKEASASAEATATAEAGGSSANSVNSSRIRTGVIEIINNTAKKLKLTFNNVTVRQEKAAGSGGGGAAGVDVAGNGDVEIEIKGDNSIKGSVGHAGIEKDVTKDASGTITNGGGTLTITAKDTNQTLYAEGGSGGAGIGSGQYRGSVEVYNGEKLSLGTGSIVISGGKIEAVGGDGGYKGAGIGTGITLSGTDTSKFVDTNITITGDADVTAKANGDNAIGGTDANAVITISGNAKVSAEGSNVYIGGFGIGSGKGNLSLTLKDNAKVDAVGESGGVGSNQENAKVTVTVSDNASLDARCDKLRDETSYVYGAGIGAKDAKNLSVSVSDSAQVTAKGGAGGSEVTNSGYRSAASAGAGIGTPGQLWGSNNKDDPQPELAAGTEAAPDTSDLTNGSVVIEPSTPPAPDHVHIWERNGSENVDEGLVRTHYTCACGASKTELAAPRPAAPASGGSSAVTLTVTGAEAYETSIVDGRYTVAVPAETAVLSGCLSNLKELKAQGADTIVFRTQLRETVLNIDSMLSLGVDDTLFTLTHNGEGASLTIGGFEHNELIH</sequence>
<feature type="region of interest" description="Disordered" evidence="1">
    <location>
        <begin position="538"/>
        <end position="585"/>
    </location>
</feature>
<organism evidence="3 4">
    <name type="scientific">Faecalibacterium prausnitzii</name>
    <dbReference type="NCBI Taxonomy" id="853"/>
    <lineage>
        <taxon>Bacteria</taxon>
        <taxon>Bacillati</taxon>
        <taxon>Bacillota</taxon>
        <taxon>Clostridia</taxon>
        <taxon>Eubacteriales</taxon>
        <taxon>Oscillospiraceae</taxon>
        <taxon>Faecalibacterium</taxon>
    </lineage>
</organism>
<evidence type="ECO:0000313" key="4">
    <source>
        <dbReference type="Proteomes" id="UP000251144"/>
    </source>
</evidence>
<name>A0A329U2A6_9FIRM</name>
<gene>
    <name evidence="3" type="ORF">C4N26_03870</name>
</gene>
<feature type="compositionally biased region" description="Basic and acidic residues" evidence="1">
    <location>
        <begin position="116"/>
        <end position="137"/>
    </location>
</feature>
<evidence type="ECO:0000313" key="3">
    <source>
        <dbReference type="EMBL" id="RAW55106.1"/>
    </source>
</evidence>
<proteinExistence type="predicted"/>
<protein>
    <recommendedName>
        <fullName evidence="5">Carbohydrate-binding domain-containing protein</fullName>
    </recommendedName>
</protein>
<feature type="region of interest" description="Disordered" evidence="1">
    <location>
        <begin position="103"/>
        <end position="204"/>
    </location>
</feature>
<dbReference type="EMBL" id="PRLB01000002">
    <property type="protein sequence ID" value="RAW55106.1"/>
    <property type="molecule type" value="Genomic_DNA"/>
</dbReference>
<feature type="compositionally biased region" description="Low complexity" evidence="1">
    <location>
        <begin position="184"/>
        <end position="204"/>
    </location>
</feature>
<feature type="compositionally biased region" description="Basic and acidic residues" evidence="1">
    <location>
        <begin position="172"/>
        <end position="183"/>
    </location>
</feature>
<reference evidence="3 4" key="1">
    <citation type="submission" date="2018-02" db="EMBL/GenBank/DDBJ databases">
        <title>Complete genome sequencing of Faecalibacterium prausnitzii strains isolated from the human gut.</title>
        <authorList>
            <person name="Fitzgerald B.C."/>
            <person name="Shkoporov A.N."/>
            <person name="Ross P.R."/>
            <person name="Hill C."/>
        </authorList>
    </citation>
    <scope>NUCLEOTIDE SEQUENCE [LARGE SCALE GENOMIC DNA]</scope>
    <source>
        <strain evidence="3 4">APC942/32-1</strain>
    </source>
</reference>
<dbReference type="Proteomes" id="UP000251144">
    <property type="component" value="Unassembled WGS sequence"/>
</dbReference>
<keyword evidence="2" id="KW-0732">Signal</keyword>